<feature type="domain" description="Tyrosine specific protein phosphatases" evidence="2">
    <location>
        <begin position="434"/>
        <end position="509"/>
    </location>
</feature>
<evidence type="ECO:0000259" key="1">
    <source>
        <dbReference type="PROSITE" id="PS50055"/>
    </source>
</evidence>
<dbReference type="InterPro" id="IPR029021">
    <property type="entry name" value="Prot-tyrosine_phosphatase-like"/>
</dbReference>
<reference evidence="3 4" key="1">
    <citation type="submission" date="2021-06" db="EMBL/GenBank/DDBJ databases">
        <title>Caerostris extrusa draft genome.</title>
        <authorList>
            <person name="Kono N."/>
            <person name="Arakawa K."/>
        </authorList>
    </citation>
    <scope>NUCLEOTIDE SEQUENCE [LARGE SCALE GENOMIC DNA]</scope>
</reference>
<sequence length="597" mass="68993">MIWLFIIIGPLENTVNDFWRMIWQENSPVIVMLMDLVENGKKKCTKYWPDDSMDCGDMHILLIHSEQYKDFVVRTILVRKIDEIRTHRVMHYQFTGWPDQTIPYNITSLIKFMKKVRDDHPVMGGPLVVHCRDISSGLCSSVFSVLELEGREPTLPSMPCASKLLKTKEWMSLGSSTTPGINEVHLVQTLEQYAFIYEALVEAMQFEDTTVPLEKIANYLKELNHMNTVDRRSLILKQYNKLNKSQKKIDVNRCSVALSEINIFKNRDPLTVPRDTARIQLEVEDDDDEQTDYINAVYIDGYLKPAQFMATQMPMTHTAEDFWRLIYQMRSSLIVMLNGCDENDDLRLRNHFCALLVSDNMLNSPLSLAQNVGIYWPELGECSFGDFEVQLITFEKQGDFTIRIMRLSHKLRNEEPMKIIQLQYNGWTSEMKPASVLTLVETVEMWYQRSAGGPITVHCMDGATRTGLFIAANHVCDQVQSEGILDVYEIVKSIRTNRPEFIPNSDQYRLLFEVAQEAAEPYLVQLEQTQATKSCLLNYEWTTEHPFIECSSSQTHRIMCKILVYIEQRTNHCPFAVIIFGLKPGATTFKENESFCT</sequence>
<accession>A0AAV4Y290</accession>
<dbReference type="SMART" id="SM00404">
    <property type="entry name" value="PTPc_motif"/>
    <property type="match status" value="2"/>
</dbReference>
<protein>
    <submittedName>
        <fullName evidence="3">Receptor-type tyrosine-protein phosphatase mu</fullName>
    </submittedName>
</protein>
<dbReference type="SMART" id="SM00194">
    <property type="entry name" value="PTPc"/>
    <property type="match status" value="2"/>
</dbReference>
<evidence type="ECO:0000313" key="3">
    <source>
        <dbReference type="EMBL" id="GIZ00279.1"/>
    </source>
</evidence>
<dbReference type="PROSITE" id="PS00383">
    <property type="entry name" value="TYR_PHOSPHATASE_1"/>
    <property type="match status" value="1"/>
</dbReference>
<dbReference type="InterPro" id="IPR016130">
    <property type="entry name" value="Tyr_Pase_AS"/>
</dbReference>
<dbReference type="Gene3D" id="3.90.190.10">
    <property type="entry name" value="Protein tyrosine phosphatase superfamily"/>
    <property type="match status" value="2"/>
</dbReference>
<dbReference type="SUPFAM" id="SSF52799">
    <property type="entry name" value="(Phosphotyrosine protein) phosphatases II"/>
    <property type="match status" value="2"/>
</dbReference>
<dbReference type="AlphaFoldDB" id="A0AAV4Y290"/>
<dbReference type="GO" id="GO:0048666">
    <property type="term" value="P:neuron development"/>
    <property type="evidence" value="ECO:0007669"/>
    <property type="project" value="UniProtKB-ARBA"/>
</dbReference>
<feature type="domain" description="Tyrosine-protein phosphatase" evidence="1">
    <location>
        <begin position="235"/>
        <end position="518"/>
    </location>
</feature>
<name>A0AAV4Y290_CAEEX</name>
<dbReference type="PROSITE" id="PS50056">
    <property type="entry name" value="TYR_PHOSPHATASE_2"/>
    <property type="match status" value="1"/>
</dbReference>
<evidence type="ECO:0000259" key="2">
    <source>
        <dbReference type="PROSITE" id="PS50056"/>
    </source>
</evidence>
<dbReference type="InterPro" id="IPR000242">
    <property type="entry name" value="PTP_cat"/>
</dbReference>
<organism evidence="3 4">
    <name type="scientific">Caerostris extrusa</name>
    <name type="common">Bark spider</name>
    <name type="synonym">Caerostris bankana</name>
    <dbReference type="NCBI Taxonomy" id="172846"/>
    <lineage>
        <taxon>Eukaryota</taxon>
        <taxon>Metazoa</taxon>
        <taxon>Ecdysozoa</taxon>
        <taxon>Arthropoda</taxon>
        <taxon>Chelicerata</taxon>
        <taxon>Arachnida</taxon>
        <taxon>Araneae</taxon>
        <taxon>Araneomorphae</taxon>
        <taxon>Entelegynae</taxon>
        <taxon>Araneoidea</taxon>
        <taxon>Araneidae</taxon>
        <taxon>Caerostris</taxon>
    </lineage>
</organism>
<dbReference type="GO" id="GO:0004725">
    <property type="term" value="F:protein tyrosine phosphatase activity"/>
    <property type="evidence" value="ECO:0007669"/>
    <property type="project" value="InterPro"/>
</dbReference>
<dbReference type="Proteomes" id="UP001054945">
    <property type="component" value="Unassembled WGS sequence"/>
</dbReference>
<dbReference type="InterPro" id="IPR003595">
    <property type="entry name" value="Tyr_Pase_cat"/>
</dbReference>
<dbReference type="EMBL" id="BPLR01018528">
    <property type="protein sequence ID" value="GIZ00279.1"/>
    <property type="molecule type" value="Genomic_DNA"/>
</dbReference>
<evidence type="ECO:0000313" key="4">
    <source>
        <dbReference type="Proteomes" id="UP001054945"/>
    </source>
</evidence>
<dbReference type="PRINTS" id="PR00700">
    <property type="entry name" value="PRTYPHPHTASE"/>
</dbReference>
<dbReference type="PANTHER" id="PTHR19134">
    <property type="entry name" value="RECEPTOR-TYPE TYROSINE-PROTEIN PHOSPHATASE"/>
    <property type="match status" value="1"/>
</dbReference>
<dbReference type="PANTHER" id="PTHR19134:SF449">
    <property type="entry name" value="TYROSINE-PROTEIN PHOSPHATASE 1"/>
    <property type="match status" value="1"/>
</dbReference>
<dbReference type="InterPro" id="IPR050348">
    <property type="entry name" value="Protein-Tyr_Phosphatase"/>
</dbReference>
<keyword evidence="4" id="KW-1185">Reference proteome</keyword>
<proteinExistence type="predicted"/>
<dbReference type="Pfam" id="PF00102">
    <property type="entry name" value="Y_phosphatase"/>
    <property type="match status" value="2"/>
</dbReference>
<feature type="domain" description="Tyrosine-protein phosphatase" evidence="1">
    <location>
        <begin position="1"/>
        <end position="203"/>
    </location>
</feature>
<keyword evidence="3" id="KW-0675">Receptor</keyword>
<dbReference type="CDD" id="cd00047">
    <property type="entry name" value="PTPc"/>
    <property type="match status" value="2"/>
</dbReference>
<gene>
    <name evidence="3" type="primary">PTPRM</name>
    <name evidence="3" type="ORF">CEXT_499401</name>
</gene>
<dbReference type="InterPro" id="IPR000387">
    <property type="entry name" value="Tyr_Pase_dom"/>
</dbReference>
<dbReference type="PROSITE" id="PS50055">
    <property type="entry name" value="TYR_PHOSPHATASE_PTP"/>
    <property type="match status" value="2"/>
</dbReference>
<comment type="caution">
    <text evidence="3">The sequence shown here is derived from an EMBL/GenBank/DDBJ whole genome shotgun (WGS) entry which is preliminary data.</text>
</comment>